<dbReference type="InterPro" id="IPR056740">
    <property type="entry name" value="ILV_EDD_C"/>
</dbReference>
<dbReference type="OrthoDB" id="9807077at2"/>
<dbReference type="Pfam" id="PF00920">
    <property type="entry name" value="ILVD_EDD_N"/>
    <property type="match status" value="1"/>
</dbReference>
<dbReference type="AlphaFoldDB" id="A0A2C6DM79"/>
<dbReference type="GO" id="GO:0046872">
    <property type="term" value="F:metal ion binding"/>
    <property type="evidence" value="ECO:0007669"/>
    <property type="project" value="UniProtKB-KW"/>
</dbReference>
<dbReference type="Proteomes" id="UP000224974">
    <property type="component" value="Unassembled WGS sequence"/>
</dbReference>
<dbReference type="PROSITE" id="PS00886">
    <property type="entry name" value="ILVD_EDD_1"/>
    <property type="match status" value="1"/>
</dbReference>
<dbReference type="PROSITE" id="PS00887">
    <property type="entry name" value="ILVD_EDD_2"/>
    <property type="match status" value="1"/>
</dbReference>
<dbReference type="GO" id="GO:0051536">
    <property type="term" value="F:iron-sulfur cluster binding"/>
    <property type="evidence" value="ECO:0007669"/>
    <property type="project" value="UniProtKB-KW"/>
</dbReference>
<name>A0A2C6DM79_9GAMM</name>
<dbReference type="EMBL" id="PDDX01000001">
    <property type="protein sequence ID" value="PHI30327.1"/>
    <property type="molecule type" value="Genomic_DNA"/>
</dbReference>
<comment type="similarity">
    <text evidence="1">Belongs to the IlvD/Edd family.</text>
</comment>
<dbReference type="Pfam" id="PF24877">
    <property type="entry name" value="ILV_EDD_C"/>
    <property type="match status" value="1"/>
</dbReference>
<evidence type="ECO:0000313" key="8">
    <source>
        <dbReference type="EMBL" id="PHI30327.1"/>
    </source>
</evidence>
<accession>A0A2C6DM79</accession>
<dbReference type="InterPro" id="IPR000581">
    <property type="entry name" value="ILV_EDD_N"/>
</dbReference>
<keyword evidence="3" id="KW-0408">Iron</keyword>
<dbReference type="GO" id="GO:0005829">
    <property type="term" value="C:cytosol"/>
    <property type="evidence" value="ECO:0007669"/>
    <property type="project" value="TreeGrafter"/>
</dbReference>
<evidence type="ECO:0000256" key="4">
    <source>
        <dbReference type="ARBA" id="ARBA00023014"/>
    </source>
</evidence>
<comment type="caution">
    <text evidence="8">The sequence shown here is derived from an EMBL/GenBank/DDBJ whole genome shotgun (WGS) entry which is preliminary data.</text>
</comment>
<dbReference type="GO" id="GO:0016836">
    <property type="term" value="F:hydro-lyase activity"/>
    <property type="evidence" value="ECO:0007669"/>
    <property type="project" value="TreeGrafter"/>
</dbReference>
<evidence type="ECO:0000256" key="2">
    <source>
        <dbReference type="ARBA" id="ARBA00022723"/>
    </source>
</evidence>
<dbReference type="SUPFAM" id="SSF52016">
    <property type="entry name" value="LeuD/IlvD-like"/>
    <property type="match status" value="1"/>
</dbReference>
<dbReference type="FunFam" id="3.50.30.80:FF:000001">
    <property type="entry name" value="Dihydroxy-acid dehydratase"/>
    <property type="match status" value="1"/>
</dbReference>
<evidence type="ECO:0000256" key="3">
    <source>
        <dbReference type="ARBA" id="ARBA00023004"/>
    </source>
</evidence>
<dbReference type="RefSeq" id="WP_029093575.1">
    <property type="nucleotide sequence ID" value="NZ_PDDX01000001.1"/>
</dbReference>
<dbReference type="SUPFAM" id="SSF143975">
    <property type="entry name" value="IlvD/EDD N-terminal domain-like"/>
    <property type="match status" value="1"/>
</dbReference>
<dbReference type="Gene3D" id="3.50.30.80">
    <property type="entry name" value="IlvD/EDD C-terminal domain-like"/>
    <property type="match status" value="1"/>
</dbReference>
<dbReference type="PANTHER" id="PTHR43661">
    <property type="entry name" value="D-XYLONATE DEHYDRATASE"/>
    <property type="match status" value="1"/>
</dbReference>
<proteinExistence type="inferred from homology"/>
<evidence type="ECO:0000256" key="5">
    <source>
        <dbReference type="ARBA" id="ARBA00023239"/>
    </source>
</evidence>
<evidence type="ECO:0000256" key="1">
    <source>
        <dbReference type="ARBA" id="ARBA00006486"/>
    </source>
</evidence>
<gene>
    <name evidence="8" type="ORF">CRN84_13775</name>
</gene>
<feature type="domain" description="Dihydroxy-acid/6-phosphogluconate dehydratase N-terminal" evidence="6">
    <location>
        <begin position="31"/>
        <end position="342"/>
    </location>
</feature>
<reference evidence="9" key="1">
    <citation type="submission" date="2017-09" db="EMBL/GenBank/DDBJ databases">
        <title>FDA dAtabase for Regulatory Grade micrObial Sequences (FDA-ARGOS): Supporting development and validation of Infectious Disease Dx tests.</title>
        <authorList>
            <person name="Minogue T."/>
            <person name="Wolcott M."/>
            <person name="Wasieloski L."/>
            <person name="Aguilar W."/>
            <person name="Moore D."/>
            <person name="Tallon L."/>
            <person name="Sadzewicz L."/>
            <person name="Ott S."/>
            <person name="Zhao X."/>
            <person name="Nagaraj S."/>
            <person name="Vavikolanu K."/>
            <person name="Aluvathingal J."/>
            <person name="Nadendla S."/>
            <person name="Sichtig H."/>
        </authorList>
    </citation>
    <scope>NUCLEOTIDE SEQUENCE [LARGE SCALE GENOMIC DNA]</scope>
    <source>
        <strain evidence="9">FDAARGOS_387</strain>
    </source>
</reference>
<keyword evidence="2" id="KW-0479">Metal-binding</keyword>
<dbReference type="PANTHER" id="PTHR43661:SF3">
    <property type="entry name" value="D-XYLONATE DEHYDRATASE YAGF-RELATED"/>
    <property type="match status" value="1"/>
</dbReference>
<evidence type="ECO:0000259" key="6">
    <source>
        <dbReference type="Pfam" id="PF00920"/>
    </source>
</evidence>
<keyword evidence="5" id="KW-0456">Lyase</keyword>
<protein>
    <submittedName>
        <fullName evidence="8">Dihydroxy-acid dehydratase</fullName>
    </submittedName>
</protein>
<dbReference type="InterPro" id="IPR042096">
    <property type="entry name" value="Dihydro-acid_dehy_C"/>
</dbReference>
<feature type="domain" description="Dihydroxy-acid/6-phosphogluconate dehydratase C-terminal" evidence="7">
    <location>
        <begin position="369"/>
        <end position="568"/>
    </location>
</feature>
<keyword evidence="9" id="KW-1185">Reference proteome</keyword>
<evidence type="ECO:0000259" key="7">
    <source>
        <dbReference type="Pfam" id="PF24877"/>
    </source>
</evidence>
<evidence type="ECO:0000313" key="9">
    <source>
        <dbReference type="Proteomes" id="UP000224974"/>
    </source>
</evidence>
<organism evidence="8 9">
    <name type="scientific">Budvicia aquatica</name>
    <dbReference type="NCBI Taxonomy" id="82979"/>
    <lineage>
        <taxon>Bacteria</taxon>
        <taxon>Pseudomonadati</taxon>
        <taxon>Pseudomonadota</taxon>
        <taxon>Gammaproteobacteria</taxon>
        <taxon>Enterobacterales</taxon>
        <taxon>Budviciaceae</taxon>
        <taxon>Budvicia</taxon>
    </lineage>
</organism>
<dbReference type="InterPro" id="IPR020558">
    <property type="entry name" value="DiOHA_6PGluconate_deHydtase_CS"/>
</dbReference>
<keyword evidence="4" id="KW-0411">Iron-sulfur</keyword>
<dbReference type="STRING" id="1111728.GCA_000427805_04142"/>
<sequence>MQQKCQSARDLWSQLDALRLGMNYSKEDTKKPQVLIDDCYGESHPGSFHLGELGYETVLGVHESGGRAVRHHVTDICDGWGQGHDGMNYILASREAIANMVEIHASVVPYDAGVLISSCDKSIPAHLIAAARLDMPLLHIPGGSMRPAPNMSTSDLGGITAKLKKGEISVKQVEAYQQCGCPTAGACQFMGTASTMQCMSEALGMALPGSALIPATMSEIRRMARAAGHQAMYLAEKNITTGRILTPAAFENAIKVHAAIGGSTNGLIHLPAIAHELGWELKPEVFDRINHQIPYLTNIQPSGEYVTELMWFAGGIPMIQWLLRDQLDLDVLTVTGRSLGDNLEMIQQSGFFERNHGYLANYKVQPEDVIRKPESATKKGSIAILKGNIAPDGAVIKYAACRADMHQHIGPAKVFNSEEDAQQAIIHNQVEPGDVLFIRYEGPKGSGAPEMLMTTDAIVYDNRLDGRVALITDGRFSGATSGPCVGHVSPEAADGGPIALIEDGDVIEMNVPERKLNIIGVNGERKTEQEIDAIMAERKSRWVRPDYSARRGIYKQFTERAASLMAGAYTS</sequence>
<dbReference type="InterPro" id="IPR037237">
    <property type="entry name" value="IlvD/EDD_N"/>
</dbReference>